<organism evidence="6 7">
    <name type="scientific">Alteribacter lacisalsi</name>
    <dbReference type="NCBI Taxonomy" id="2045244"/>
    <lineage>
        <taxon>Bacteria</taxon>
        <taxon>Bacillati</taxon>
        <taxon>Bacillota</taxon>
        <taxon>Bacilli</taxon>
        <taxon>Bacillales</taxon>
        <taxon>Bacillaceae</taxon>
        <taxon>Alteribacter</taxon>
    </lineage>
</organism>
<comment type="caution">
    <text evidence="6">The sequence shown here is derived from an EMBL/GenBank/DDBJ whole genome shotgun (WGS) entry which is preliminary data.</text>
</comment>
<dbReference type="InterPro" id="IPR036095">
    <property type="entry name" value="PTS_EIIB-like_sf"/>
</dbReference>
<dbReference type="Gene3D" id="3.40.50.2300">
    <property type="match status" value="1"/>
</dbReference>
<dbReference type="InterPro" id="IPR016152">
    <property type="entry name" value="PTrfase/Anion_transptr"/>
</dbReference>
<evidence type="ECO:0000256" key="1">
    <source>
        <dbReference type="ARBA" id="ARBA00022679"/>
    </source>
</evidence>
<dbReference type="CDD" id="cd00211">
    <property type="entry name" value="PTS_IIA_fru"/>
    <property type="match status" value="1"/>
</dbReference>
<dbReference type="InterPro" id="IPR036634">
    <property type="entry name" value="PRD_sf"/>
</dbReference>
<proteinExistence type="predicted"/>
<evidence type="ECO:0000256" key="2">
    <source>
        <dbReference type="ARBA" id="ARBA00022737"/>
    </source>
</evidence>
<dbReference type="Gene3D" id="1.10.1790.10">
    <property type="entry name" value="PRD domain"/>
    <property type="match status" value="1"/>
</dbReference>
<feature type="domain" description="PRD" evidence="5">
    <location>
        <begin position="314"/>
        <end position="421"/>
    </location>
</feature>
<dbReference type="OrthoDB" id="369398at2"/>
<dbReference type="AlphaFoldDB" id="A0A2W0HGQ5"/>
<dbReference type="Pfam" id="PF08279">
    <property type="entry name" value="HTH_11"/>
    <property type="match status" value="1"/>
</dbReference>
<dbReference type="InterPro" id="IPR050661">
    <property type="entry name" value="BglG_antiterminators"/>
</dbReference>
<dbReference type="Proteomes" id="UP000248066">
    <property type="component" value="Unassembled WGS sequence"/>
</dbReference>
<keyword evidence="7" id="KW-1185">Reference proteome</keyword>
<dbReference type="SUPFAM" id="SSF46785">
    <property type="entry name" value="Winged helix' DNA-binding domain"/>
    <property type="match status" value="1"/>
</dbReference>
<evidence type="ECO:0000313" key="7">
    <source>
        <dbReference type="Proteomes" id="UP000248066"/>
    </source>
</evidence>
<protein>
    <recommendedName>
        <fullName evidence="8">PTS system EIIA component</fullName>
    </recommendedName>
</protein>
<dbReference type="EMBL" id="PDOF01000003">
    <property type="protein sequence ID" value="PYZ95969.1"/>
    <property type="molecule type" value="Genomic_DNA"/>
</dbReference>
<dbReference type="CDD" id="cd05568">
    <property type="entry name" value="PTS_IIB_bgl_like"/>
    <property type="match status" value="1"/>
</dbReference>
<evidence type="ECO:0000259" key="5">
    <source>
        <dbReference type="PROSITE" id="PS51372"/>
    </source>
</evidence>
<dbReference type="GO" id="GO:0008982">
    <property type="term" value="F:protein-N(PI)-phosphohistidine-sugar phosphotransferase activity"/>
    <property type="evidence" value="ECO:0007669"/>
    <property type="project" value="InterPro"/>
</dbReference>
<name>A0A2W0HGQ5_9BACI</name>
<evidence type="ECO:0008006" key="8">
    <source>
        <dbReference type="Google" id="ProtNLM"/>
    </source>
</evidence>
<dbReference type="PROSITE" id="PS51094">
    <property type="entry name" value="PTS_EIIA_TYPE_2"/>
    <property type="match status" value="1"/>
</dbReference>
<dbReference type="InterPro" id="IPR011608">
    <property type="entry name" value="PRD"/>
</dbReference>
<evidence type="ECO:0000259" key="3">
    <source>
        <dbReference type="PROSITE" id="PS51094"/>
    </source>
</evidence>
<dbReference type="Gene3D" id="1.10.10.10">
    <property type="entry name" value="Winged helix-like DNA-binding domain superfamily/Winged helix DNA-binding domain"/>
    <property type="match status" value="1"/>
</dbReference>
<dbReference type="PANTHER" id="PTHR30185">
    <property type="entry name" value="CRYPTIC BETA-GLUCOSIDE BGL OPERON ANTITERMINATOR"/>
    <property type="match status" value="1"/>
</dbReference>
<dbReference type="Pfam" id="PF00359">
    <property type="entry name" value="PTS_EIIA_2"/>
    <property type="match status" value="1"/>
</dbReference>
<sequence>MKVSHPAKPISQLTLNNQVVDEMILDQKSAQLLNLLALKNEPVSAVELSEHLNVSRRTVYYNLNKVDDWLDVNGLEKVQRVKAVGIFLTEETKQQLPEDVTMDEPHDYFYAPEERRAVTVFLLLTASRKIHLRDVIETSGASRNSCLSDLKLIREQANRFDLDLTFTRAEGYTIEGSEFDIRRLFIHTVHEDLDGEVKKGMLRLWEEADPQILQKMERIHGFMESVFPGPGPSGSYSALTWYLTYCVQRCLGQHYVDAFADETDTLRQSPMHDQAKSLSTSIGKSFDVTVPSQETDFFTILLLSQRVNTDKNAVSIKGLEHVVYNMVVDFQRYACMQFRNHKEVQNNLLIHIEPAYYRLKYRLPAGNPLTESVKEKYSDIYLLTRKVIPHLEHYTGEAINEDEIAYIAMHFGGWMRKEGHTAALRKRALVVCSSGIGTSQILRAQLETLFSTLDFEVVTRVEEATITPDLIFTTVPLKNKSLPTFHVNAVMTETEKERILMNVNRILNQKEVPQTHSNLKDIFRAVEKHATVHNQPELLKEIEEILSTKPLQIKEPYKPMLNEIMQSNAIQIADSAANWQDGVHLASKPLLDNQSITEEYVHAMIKNIEELGPYVILAPQVAIPHARPENGVEKLGMSLLKLNEPVGFSEEDRHQVSLIFILAAIDNESHLKALSQLSTILSEQANIEKLRNAATPEEIQEIINEYSE</sequence>
<dbReference type="InterPro" id="IPR036390">
    <property type="entry name" value="WH_DNA-bd_sf"/>
</dbReference>
<evidence type="ECO:0000313" key="6">
    <source>
        <dbReference type="EMBL" id="PYZ95969.1"/>
    </source>
</evidence>
<dbReference type="PROSITE" id="PS00372">
    <property type="entry name" value="PTS_EIIA_TYPE_2_HIS"/>
    <property type="match status" value="1"/>
</dbReference>
<dbReference type="GO" id="GO:0009401">
    <property type="term" value="P:phosphoenolpyruvate-dependent sugar phosphotransferase system"/>
    <property type="evidence" value="ECO:0007669"/>
    <property type="project" value="InterPro"/>
</dbReference>
<feature type="domain" description="PRD" evidence="5">
    <location>
        <begin position="207"/>
        <end position="312"/>
    </location>
</feature>
<dbReference type="SUPFAM" id="SSF52794">
    <property type="entry name" value="PTS system IIB component-like"/>
    <property type="match status" value="1"/>
</dbReference>
<evidence type="ECO:0000259" key="4">
    <source>
        <dbReference type="PROSITE" id="PS51099"/>
    </source>
</evidence>
<dbReference type="GO" id="GO:0006355">
    <property type="term" value="P:regulation of DNA-templated transcription"/>
    <property type="evidence" value="ECO:0007669"/>
    <property type="project" value="InterPro"/>
</dbReference>
<dbReference type="PROSITE" id="PS51372">
    <property type="entry name" value="PRD_2"/>
    <property type="match status" value="2"/>
</dbReference>
<dbReference type="Gene3D" id="3.40.930.10">
    <property type="entry name" value="Mannitol-specific EII, Chain A"/>
    <property type="match status" value="1"/>
</dbReference>
<keyword evidence="2" id="KW-0677">Repeat</keyword>
<dbReference type="SUPFAM" id="SSF63520">
    <property type="entry name" value="PTS-regulatory domain, PRD"/>
    <property type="match status" value="2"/>
</dbReference>
<dbReference type="InterPro" id="IPR002178">
    <property type="entry name" value="PTS_EIIA_type-2_dom"/>
</dbReference>
<accession>A0A2W0HGQ5</accession>
<dbReference type="SUPFAM" id="SSF55804">
    <property type="entry name" value="Phoshotransferase/anion transport protein"/>
    <property type="match status" value="1"/>
</dbReference>
<gene>
    <name evidence="6" type="ORF">CR205_16475</name>
</gene>
<dbReference type="InterPro" id="IPR013011">
    <property type="entry name" value="PTS_EIIB_2"/>
</dbReference>
<dbReference type="PROSITE" id="PS51099">
    <property type="entry name" value="PTS_EIIB_TYPE_2"/>
    <property type="match status" value="1"/>
</dbReference>
<dbReference type="Pfam" id="PF00874">
    <property type="entry name" value="PRD"/>
    <property type="match status" value="1"/>
</dbReference>
<feature type="domain" description="PTS EIIB type-2" evidence="4">
    <location>
        <begin position="426"/>
        <end position="511"/>
    </location>
</feature>
<dbReference type="RefSeq" id="WP_110521247.1">
    <property type="nucleotide sequence ID" value="NZ_PDOF01000003.1"/>
</dbReference>
<feature type="domain" description="PTS EIIA type-2" evidence="3">
    <location>
        <begin position="563"/>
        <end position="706"/>
    </location>
</feature>
<keyword evidence="1" id="KW-0808">Transferase</keyword>
<reference evidence="6 7" key="1">
    <citation type="submission" date="2017-10" db="EMBL/GenBank/DDBJ databases">
        <title>Bacillus sp. nov., a halophilic bacterium isolated from a Yangshapao Lake.</title>
        <authorList>
            <person name="Wang H."/>
        </authorList>
    </citation>
    <scope>NUCLEOTIDE SEQUENCE [LARGE SCALE GENOMIC DNA]</scope>
    <source>
        <strain evidence="6 7">YSP-3</strain>
    </source>
</reference>
<dbReference type="PANTHER" id="PTHR30185:SF9">
    <property type="entry name" value="MANNITOL-SPECIFIC PHOSPHOTRANSFERASE ENZYME IIA COMPONENT"/>
    <property type="match status" value="1"/>
</dbReference>
<dbReference type="InterPro" id="IPR036388">
    <property type="entry name" value="WH-like_DNA-bd_sf"/>
</dbReference>
<dbReference type="InterPro" id="IPR013196">
    <property type="entry name" value="HTH_11"/>
</dbReference>